<dbReference type="AlphaFoldDB" id="A0A0C3CAJ8"/>
<dbReference type="Gene3D" id="3.40.50.300">
    <property type="entry name" value="P-loop containing nucleotide triphosphate hydrolases"/>
    <property type="match status" value="1"/>
</dbReference>
<dbReference type="OrthoDB" id="5967843at2759"/>
<dbReference type="InterPro" id="IPR056884">
    <property type="entry name" value="NPHP3-like_N"/>
</dbReference>
<dbReference type="InterPro" id="IPR027417">
    <property type="entry name" value="P-loop_NTPase"/>
</dbReference>
<reference evidence="3 4" key="1">
    <citation type="submission" date="2014-04" db="EMBL/GenBank/DDBJ databases">
        <authorList>
            <consortium name="DOE Joint Genome Institute"/>
            <person name="Kuo A."/>
            <person name="Gay G."/>
            <person name="Dore J."/>
            <person name="Kohler A."/>
            <person name="Nagy L.G."/>
            <person name="Floudas D."/>
            <person name="Copeland A."/>
            <person name="Barry K.W."/>
            <person name="Cichocki N."/>
            <person name="Veneault-Fourrey C."/>
            <person name="LaButti K."/>
            <person name="Lindquist E.A."/>
            <person name="Lipzen A."/>
            <person name="Lundell T."/>
            <person name="Morin E."/>
            <person name="Murat C."/>
            <person name="Sun H."/>
            <person name="Tunlid A."/>
            <person name="Henrissat B."/>
            <person name="Grigoriev I.V."/>
            <person name="Hibbett D.S."/>
            <person name="Martin F."/>
            <person name="Nordberg H.P."/>
            <person name="Cantor M.N."/>
            <person name="Hua S.X."/>
        </authorList>
    </citation>
    <scope>NUCLEOTIDE SEQUENCE [LARGE SCALE GENOMIC DNA]</scope>
    <source>
        <strain evidence="4">h7</strain>
    </source>
</reference>
<dbReference type="EMBL" id="KN831782">
    <property type="protein sequence ID" value="KIM40601.1"/>
    <property type="molecule type" value="Genomic_DNA"/>
</dbReference>
<dbReference type="Pfam" id="PF24883">
    <property type="entry name" value="NPHP3_N"/>
    <property type="match status" value="1"/>
</dbReference>
<evidence type="ECO:0000313" key="3">
    <source>
        <dbReference type="EMBL" id="KIM40601.1"/>
    </source>
</evidence>
<evidence type="ECO:0000256" key="1">
    <source>
        <dbReference type="ARBA" id="ARBA00022737"/>
    </source>
</evidence>
<proteinExistence type="predicted"/>
<feature type="non-terminal residue" evidence="3">
    <location>
        <position position="265"/>
    </location>
</feature>
<keyword evidence="4" id="KW-1185">Reference proteome</keyword>
<dbReference type="PANTHER" id="PTHR10039">
    <property type="entry name" value="AMELOGENIN"/>
    <property type="match status" value="1"/>
</dbReference>
<feature type="domain" description="Nephrocystin 3-like N-terminal" evidence="2">
    <location>
        <begin position="26"/>
        <end position="180"/>
    </location>
</feature>
<keyword evidence="1" id="KW-0677">Repeat</keyword>
<organism evidence="3 4">
    <name type="scientific">Hebeloma cylindrosporum</name>
    <dbReference type="NCBI Taxonomy" id="76867"/>
    <lineage>
        <taxon>Eukaryota</taxon>
        <taxon>Fungi</taxon>
        <taxon>Dikarya</taxon>
        <taxon>Basidiomycota</taxon>
        <taxon>Agaricomycotina</taxon>
        <taxon>Agaricomycetes</taxon>
        <taxon>Agaricomycetidae</taxon>
        <taxon>Agaricales</taxon>
        <taxon>Agaricineae</taxon>
        <taxon>Hymenogastraceae</taxon>
        <taxon>Hebeloma</taxon>
    </lineage>
</organism>
<feature type="non-terminal residue" evidence="3">
    <location>
        <position position="1"/>
    </location>
</feature>
<protein>
    <recommendedName>
        <fullName evidence="2">Nephrocystin 3-like N-terminal domain-containing protein</fullName>
    </recommendedName>
</protein>
<accession>A0A0C3CAJ8</accession>
<gene>
    <name evidence="3" type="ORF">M413DRAFT_47571</name>
</gene>
<dbReference type="Proteomes" id="UP000053424">
    <property type="component" value="Unassembled WGS sequence"/>
</dbReference>
<evidence type="ECO:0000259" key="2">
    <source>
        <dbReference type="Pfam" id="PF24883"/>
    </source>
</evidence>
<dbReference type="PANTHER" id="PTHR10039:SF14">
    <property type="entry name" value="NACHT DOMAIN-CONTAINING PROTEIN"/>
    <property type="match status" value="1"/>
</dbReference>
<name>A0A0C3CAJ8_HEBCY</name>
<sequence length="265" mass="30170">GAMHDSDDRDPPELHPGTREKAIKDIVSWIEGSHASSTVLWVNGRAGVGKSALMQMIAELEGIYFGGSFFFRRSEPGCNTRKHLFTTLAYQLTVKIPGMREYVDRAMIDDAFLPMKPGAVQLKRLIVEPIRLLQIAHPIIIIIDGLDECDGIDSQRKILTVIGKVATDPNAVVRFIIASRPEHQICEMFNEEPLFSKTRRLVLDEEYDSLGDIKRYLQEKFEEIYSRNRDFMPGVRSPWPSENDLQTLVWRASGQFIYAATVIRF</sequence>
<dbReference type="SUPFAM" id="SSF52540">
    <property type="entry name" value="P-loop containing nucleoside triphosphate hydrolases"/>
    <property type="match status" value="1"/>
</dbReference>
<dbReference type="HOGENOM" id="CLU_000288_6_10_1"/>
<reference evidence="4" key="2">
    <citation type="submission" date="2015-01" db="EMBL/GenBank/DDBJ databases">
        <title>Evolutionary Origins and Diversification of the Mycorrhizal Mutualists.</title>
        <authorList>
            <consortium name="DOE Joint Genome Institute"/>
            <consortium name="Mycorrhizal Genomics Consortium"/>
            <person name="Kohler A."/>
            <person name="Kuo A."/>
            <person name="Nagy L.G."/>
            <person name="Floudas D."/>
            <person name="Copeland A."/>
            <person name="Barry K.W."/>
            <person name="Cichocki N."/>
            <person name="Veneault-Fourrey C."/>
            <person name="LaButti K."/>
            <person name="Lindquist E.A."/>
            <person name="Lipzen A."/>
            <person name="Lundell T."/>
            <person name="Morin E."/>
            <person name="Murat C."/>
            <person name="Riley R."/>
            <person name="Ohm R."/>
            <person name="Sun H."/>
            <person name="Tunlid A."/>
            <person name="Henrissat B."/>
            <person name="Grigoriev I.V."/>
            <person name="Hibbett D.S."/>
            <person name="Martin F."/>
        </authorList>
    </citation>
    <scope>NUCLEOTIDE SEQUENCE [LARGE SCALE GENOMIC DNA]</scope>
    <source>
        <strain evidence="4">h7</strain>
    </source>
</reference>
<evidence type="ECO:0000313" key="4">
    <source>
        <dbReference type="Proteomes" id="UP000053424"/>
    </source>
</evidence>
<dbReference type="STRING" id="686832.A0A0C3CAJ8"/>